<keyword evidence="2" id="KW-1185">Reference proteome</keyword>
<sequence>MQIIFKILSLGKSVLKNVAKICYFGEAYQLENSSGATG</sequence>
<proteinExistence type="predicted"/>
<dbReference type="Proteomes" id="UP001264980">
    <property type="component" value="Unassembled WGS sequence"/>
</dbReference>
<gene>
    <name evidence="1" type="ORF">J2W84_000586</name>
</gene>
<reference evidence="1 2" key="1">
    <citation type="submission" date="2023-07" db="EMBL/GenBank/DDBJ databases">
        <title>Sorghum-associated microbial communities from plants grown in Nebraska, USA.</title>
        <authorList>
            <person name="Schachtman D."/>
        </authorList>
    </citation>
    <scope>NUCLEOTIDE SEQUENCE [LARGE SCALE GENOMIC DNA]</scope>
    <source>
        <strain evidence="1 2">BE57</strain>
    </source>
</reference>
<protein>
    <submittedName>
        <fullName evidence="1">Uncharacterized protein</fullName>
    </submittedName>
</protein>
<evidence type="ECO:0000313" key="2">
    <source>
        <dbReference type="Proteomes" id="UP001264980"/>
    </source>
</evidence>
<accession>A0ABU1QQY2</accession>
<evidence type="ECO:0000313" key="1">
    <source>
        <dbReference type="EMBL" id="MDR6803549.1"/>
    </source>
</evidence>
<dbReference type="EMBL" id="JAVDTI010000001">
    <property type="protein sequence ID" value="MDR6803549.1"/>
    <property type="molecule type" value="Genomic_DNA"/>
</dbReference>
<name>A0ABU1QQY2_9BACT</name>
<organism evidence="1 2">
    <name type="scientific">Dyadobacter fermentans</name>
    <dbReference type="NCBI Taxonomy" id="94254"/>
    <lineage>
        <taxon>Bacteria</taxon>
        <taxon>Pseudomonadati</taxon>
        <taxon>Bacteroidota</taxon>
        <taxon>Cytophagia</taxon>
        <taxon>Cytophagales</taxon>
        <taxon>Spirosomataceae</taxon>
        <taxon>Dyadobacter</taxon>
    </lineage>
</organism>
<comment type="caution">
    <text evidence="1">The sequence shown here is derived from an EMBL/GenBank/DDBJ whole genome shotgun (WGS) entry which is preliminary data.</text>
</comment>